<dbReference type="KEGG" id="vg:80536765"/>
<dbReference type="Proteomes" id="UP000676569">
    <property type="component" value="Segment"/>
</dbReference>
<dbReference type="RefSeq" id="YP_010798538.1">
    <property type="nucleotide sequence ID" value="NC_076486.1"/>
</dbReference>
<name>A0A6N3IR73_9ADEN</name>
<dbReference type="EMBL" id="MT050041">
    <property type="protein sequence ID" value="QJR83106.1"/>
    <property type="molecule type" value="Genomic_DNA"/>
</dbReference>
<proteinExistence type="predicted"/>
<accession>A0A6N3IR73</accession>
<evidence type="ECO:0000313" key="1">
    <source>
        <dbReference type="EMBL" id="QJR83106.1"/>
    </source>
</evidence>
<sequence length="227" mass="25362">MIRVAGEARAAGANDPATLCSPVPVNSLVCSTGLPAHMCSLKPFVYSHRMPPWVPLHDRLALVLPRHLMLEHFCLCTFSQAVPELHRTGYRVVRYYFHCHCRNPNSLQCLAARSVALYVFLSNPVGLVSSQKFPLTPICCNTLHCVPVQILGMSIRGCVKHFFIRTDPSMLENVIMLMSAEECTVVLLRDGSLIVCKECCCGDPAKCMKQQRRMIDCMRLTSCCSFQ</sequence>
<keyword evidence="2" id="KW-1185">Reference proteome</keyword>
<reference evidence="1" key="1">
    <citation type="journal article" date="2020" name="Infect. Genet. Evol.">
        <title>The complete genome sequence of bearded dragon adenovirus 1 harbors three genes encoding proteins of the C-type lectin-like domain superfamily.</title>
        <authorList>
            <person name="Penzes J.J."/>
            <person name="Szirovicza L."/>
            <person name="Harrach B."/>
        </authorList>
    </citation>
    <scope>NUCLEOTIDE SEQUENCE</scope>
    <source>
        <strain evidence="1">BD5H2</strain>
    </source>
</reference>
<protein>
    <submittedName>
        <fullName evidence="1">E4.2</fullName>
    </submittedName>
</protein>
<dbReference type="GeneID" id="80536765"/>
<evidence type="ECO:0000313" key="2">
    <source>
        <dbReference type="Proteomes" id="UP000676569"/>
    </source>
</evidence>
<organism evidence="1 2">
    <name type="scientific">Bearded dragon adenovirus 1</name>
    <dbReference type="NCBI Taxonomy" id="2729647"/>
    <lineage>
        <taxon>Viruses</taxon>
        <taxon>Varidnaviria</taxon>
        <taxon>Bamfordvirae</taxon>
        <taxon>Preplasmiviricota</taxon>
        <taxon>Polisuviricotina</taxon>
        <taxon>Pharingeaviricetes</taxon>
        <taxon>Rowavirales</taxon>
        <taxon>Adenoviridae</taxon>
        <taxon>Barthadenovirus</taxon>
        <taxon>Barthadenovirus draconis</taxon>
        <taxon>Lizard atadenovirus B</taxon>
    </lineage>
</organism>